<dbReference type="AlphaFoldDB" id="A0A9D2L4E8"/>
<reference evidence="5" key="1">
    <citation type="journal article" date="2021" name="PeerJ">
        <title>Extensive microbial diversity within the chicken gut microbiome revealed by metagenomics and culture.</title>
        <authorList>
            <person name="Gilroy R."/>
            <person name="Ravi A."/>
            <person name="Getino M."/>
            <person name="Pursley I."/>
            <person name="Horton D.L."/>
            <person name="Alikhan N.F."/>
            <person name="Baker D."/>
            <person name="Gharbi K."/>
            <person name="Hall N."/>
            <person name="Watson M."/>
            <person name="Adriaenssens E.M."/>
            <person name="Foster-Nyarko E."/>
            <person name="Jarju S."/>
            <person name="Secka A."/>
            <person name="Antonio M."/>
            <person name="Oren A."/>
            <person name="Chaudhuri R.R."/>
            <person name="La Ragione R."/>
            <person name="Hildebrand F."/>
            <person name="Pallen M.J."/>
        </authorList>
    </citation>
    <scope>NUCLEOTIDE SEQUENCE</scope>
    <source>
        <strain evidence="5">CHK169-11906</strain>
    </source>
</reference>
<dbReference type="SMART" id="SM00477">
    <property type="entry name" value="NUC"/>
    <property type="match status" value="1"/>
</dbReference>
<name>A0A9D2L4E8_9BACT</name>
<dbReference type="Pfam" id="PF01223">
    <property type="entry name" value="Endonuclease_NS"/>
    <property type="match status" value="1"/>
</dbReference>
<feature type="domain" description="Fibronectin type-III" evidence="4">
    <location>
        <begin position="231"/>
        <end position="327"/>
    </location>
</feature>
<evidence type="ECO:0000256" key="2">
    <source>
        <dbReference type="PIRSR" id="PIRSR640255-2"/>
    </source>
</evidence>
<organism evidence="5 6">
    <name type="scientific">Candidatus Alistipes avicola</name>
    <dbReference type="NCBI Taxonomy" id="2838432"/>
    <lineage>
        <taxon>Bacteria</taxon>
        <taxon>Pseudomonadati</taxon>
        <taxon>Bacteroidota</taxon>
        <taxon>Bacteroidia</taxon>
        <taxon>Bacteroidales</taxon>
        <taxon>Rikenellaceae</taxon>
        <taxon>Alistipes</taxon>
    </lineage>
</organism>
<dbReference type="InterPro" id="IPR040255">
    <property type="entry name" value="Non-specific_endonuclease"/>
</dbReference>
<keyword evidence="5" id="KW-0378">Hydrolase</keyword>
<sequence>MKKIFWLMVVLFSGMIVACDSGEEAPSFDWLDAQPSANKAVLTAHISVGDESAISEVGFAYRETDGQFVEVVCGNFEKGIARQTLTGLKAETEYLWFCYAIVGGTRFESTPLQSFTTLKGGGEDPDPTHPRFETPTFDAVGENGVELRCAYSYAGEASIESAGFGYRKSTDQEYSRQEVASVSSPLSLVLENLEPTTKYEFYAYLMIGGESYESEHATLTTTSSGEVVNPEFGALNASGITETTATISGSFTYEGEESITEAGFEYKKNGESQYASRTVTATPGSKSVSLTGLTASTTYTYRMYVVVGQTRYQSSESTFTTSATAAVGVYRTGWAELPIEVTNSDYYYAHHICPDFYVGGQKARNYTVCFSAENHCPLWVAAPRHNCYEGDANRTNAYAKDPNIPSNIQYNSKDTGGGCNKGHMLGSAERTCTSAVNRQVFYYSNIAPQYSSNFNTGGGAWNNLEGFVDGQVCRDTTYIVVGTYFEPFTDAYGKTCTSSRIEFGGRSDVSRPSMFYYAILRTKSGSTGKSVKDCSASELKCAAFVLRHNMDKGHEPQARDMISIEELEALTGFTYFANVPQAPKNTYNPADWGL</sequence>
<dbReference type="PROSITE" id="PS51257">
    <property type="entry name" value="PROKAR_LIPOPROTEIN"/>
    <property type="match status" value="1"/>
</dbReference>
<dbReference type="GO" id="GO:0046872">
    <property type="term" value="F:metal ion binding"/>
    <property type="evidence" value="ECO:0007669"/>
    <property type="project" value="UniProtKB-KW"/>
</dbReference>
<comment type="caution">
    <text evidence="5">The sequence shown here is derived from an EMBL/GenBank/DDBJ whole genome shotgun (WGS) entry which is preliminary data.</text>
</comment>
<gene>
    <name evidence="5" type="ORF">H9779_05575</name>
</gene>
<dbReference type="PANTHER" id="PTHR13966:SF5">
    <property type="entry name" value="ENDONUCLEASE G, MITOCHONDRIAL"/>
    <property type="match status" value="1"/>
</dbReference>
<dbReference type="GO" id="GO:0003676">
    <property type="term" value="F:nucleic acid binding"/>
    <property type="evidence" value="ECO:0007669"/>
    <property type="project" value="InterPro"/>
</dbReference>
<dbReference type="InterPro" id="IPR003961">
    <property type="entry name" value="FN3_dom"/>
</dbReference>
<dbReference type="GO" id="GO:0016787">
    <property type="term" value="F:hydrolase activity"/>
    <property type="evidence" value="ECO:0007669"/>
    <property type="project" value="InterPro"/>
</dbReference>
<evidence type="ECO:0000313" key="6">
    <source>
        <dbReference type="Proteomes" id="UP000824259"/>
    </source>
</evidence>
<feature type="binding site" evidence="2">
    <location>
        <position position="455"/>
    </location>
    <ligand>
        <name>Mg(2+)</name>
        <dbReference type="ChEBI" id="CHEBI:18420"/>
        <note>catalytic</note>
    </ligand>
</feature>
<keyword evidence="2" id="KW-0479">Metal-binding</keyword>
<evidence type="ECO:0000313" key="5">
    <source>
        <dbReference type="EMBL" id="HJA99053.1"/>
    </source>
</evidence>
<dbReference type="Gene3D" id="3.40.570.10">
    <property type="entry name" value="Extracellular Endonuclease, subunit A"/>
    <property type="match status" value="1"/>
</dbReference>
<dbReference type="InterPro" id="IPR020821">
    <property type="entry name" value="ENPP1-3/EXOG-like_nuc-like"/>
</dbReference>
<dbReference type="PANTHER" id="PTHR13966">
    <property type="entry name" value="ENDONUCLEASE RELATED"/>
    <property type="match status" value="1"/>
</dbReference>
<keyword evidence="5" id="KW-0540">Nuclease</keyword>
<dbReference type="InterPro" id="IPR044925">
    <property type="entry name" value="His-Me_finger_sf"/>
</dbReference>
<keyword evidence="5" id="KW-0255">Endonuclease</keyword>
<accession>A0A9D2L4E8</accession>
<proteinExistence type="predicted"/>
<keyword evidence="3" id="KW-0732">Signal</keyword>
<dbReference type="EMBL" id="DWYR01000013">
    <property type="protein sequence ID" value="HJA99053.1"/>
    <property type="molecule type" value="Genomic_DNA"/>
</dbReference>
<protein>
    <submittedName>
        <fullName evidence="5">DNA/RNA non-specific endonuclease</fullName>
    </submittedName>
</protein>
<dbReference type="InterPro" id="IPR044929">
    <property type="entry name" value="DNA/RNA_non-sp_Endonuclease_sf"/>
</dbReference>
<dbReference type="Proteomes" id="UP000824259">
    <property type="component" value="Unassembled WGS sequence"/>
</dbReference>
<dbReference type="InterPro" id="IPR013783">
    <property type="entry name" value="Ig-like_fold"/>
</dbReference>
<feature type="signal peptide" evidence="3">
    <location>
        <begin position="1"/>
        <end position="18"/>
    </location>
</feature>
<feature type="active site" description="Proton acceptor" evidence="1">
    <location>
        <position position="423"/>
    </location>
</feature>
<dbReference type="SUPFAM" id="SSF54060">
    <property type="entry name" value="His-Me finger endonucleases"/>
    <property type="match status" value="1"/>
</dbReference>
<feature type="chain" id="PRO_5038461484" evidence="3">
    <location>
        <begin position="19"/>
        <end position="594"/>
    </location>
</feature>
<reference evidence="5" key="2">
    <citation type="submission" date="2021-04" db="EMBL/GenBank/DDBJ databases">
        <authorList>
            <person name="Gilroy R."/>
        </authorList>
    </citation>
    <scope>NUCLEOTIDE SEQUENCE</scope>
    <source>
        <strain evidence="5">CHK169-11906</strain>
    </source>
</reference>
<evidence type="ECO:0000256" key="1">
    <source>
        <dbReference type="PIRSR" id="PIRSR640255-1"/>
    </source>
</evidence>
<dbReference type="PROSITE" id="PS50853">
    <property type="entry name" value="FN3"/>
    <property type="match status" value="1"/>
</dbReference>
<dbReference type="CDD" id="cd00063">
    <property type="entry name" value="FN3"/>
    <property type="match status" value="1"/>
</dbReference>
<evidence type="ECO:0000256" key="3">
    <source>
        <dbReference type="SAM" id="SignalP"/>
    </source>
</evidence>
<dbReference type="InterPro" id="IPR001604">
    <property type="entry name" value="Endo_G_ENPP1-like_dom"/>
</dbReference>
<evidence type="ECO:0000259" key="4">
    <source>
        <dbReference type="PROSITE" id="PS50853"/>
    </source>
</evidence>
<dbReference type="GO" id="GO:0004519">
    <property type="term" value="F:endonuclease activity"/>
    <property type="evidence" value="ECO:0007669"/>
    <property type="project" value="UniProtKB-KW"/>
</dbReference>
<dbReference type="SMART" id="SM00892">
    <property type="entry name" value="Endonuclease_NS"/>
    <property type="match status" value="1"/>
</dbReference>
<dbReference type="Gene3D" id="2.60.40.10">
    <property type="entry name" value="Immunoglobulins"/>
    <property type="match status" value="1"/>
</dbReference>